<evidence type="ECO:0000256" key="1">
    <source>
        <dbReference type="ARBA" id="ARBA00023002"/>
    </source>
</evidence>
<dbReference type="EMBL" id="LQPY01000037">
    <property type="protein sequence ID" value="ORX00219.1"/>
    <property type="molecule type" value="Genomic_DNA"/>
</dbReference>
<dbReference type="Gene3D" id="3.20.20.30">
    <property type="entry name" value="Luciferase-like domain"/>
    <property type="match status" value="1"/>
</dbReference>
<reference evidence="4 5" key="3">
    <citation type="submission" date="2016-01" db="EMBL/GenBank/DDBJ databases">
        <title>The new phylogeny of the genus Mycobacterium.</title>
        <authorList>
            <person name="Tarcisio F."/>
            <person name="Conor M."/>
            <person name="Antonella G."/>
            <person name="Elisabetta G."/>
            <person name="Giulia F.S."/>
            <person name="Sara T."/>
            <person name="Anna F."/>
            <person name="Clotilde B."/>
            <person name="Roberto B."/>
            <person name="Veronica D.S."/>
            <person name="Fabio R."/>
            <person name="Monica P."/>
            <person name="Olivier J."/>
            <person name="Enrico T."/>
            <person name="Nicola S."/>
        </authorList>
    </citation>
    <scope>NUCLEOTIDE SEQUENCE [LARGE SCALE GENOMIC DNA]</scope>
    <source>
        <strain evidence="4 5">DSM 44626</strain>
    </source>
</reference>
<dbReference type="InterPro" id="IPR050564">
    <property type="entry name" value="F420-G6PD/mer"/>
</dbReference>
<dbReference type="InterPro" id="IPR022378">
    <property type="entry name" value="F420_OxRdatse_MSMEG2249_pred"/>
</dbReference>
<dbReference type="HOGENOM" id="CLU_027853_5_3_11"/>
<dbReference type="Pfam" id="PF00296">
    <property type="entry name" value="Bac_luciferase"/>
    <property type="match status" value="1"/>
</dbReference>
<dbReference type="STRING" id="47839.BN973_04549"/>
<dbReference type="PANTHER" id="PTHR43244">
    <property type="match status" value="1"/>
</dbReference>
<dbReference type="InterPro" id="IPR011251">
    <property type="entry name" value="Luciferase-like_dom"/>
</dbReference>
<evidence type="ECO:0000313" key="3">
    <source>
        <dbReference type="EMBL" id="CDO90156.1"/>
    </source>
</evidence>
<dbReference type="PANTHER" id="PTHR43244:SF1">
    <property type="entry name" value="5,10-METHYLENETETRAHYDROMETHANOPTERIN REDUCTASE"/>
    <property type="match status" value="1"/>
</dbReference>
<dbReference type="GO" id="GO:0016705">
    <property type="term" value="F:oxidoreductase activity, acting on paired donors, with incorporation or reduction of molecular oxygen"/>
    <property type="evidence" value="ECO:0007669"/>
    <property type="project" value="InterPro"/>
</dbReference>
<evidence type="ECO:0000313" key="4">
    <source>
        <dbReference type="EMBL" id="ORX00219.1"/>
    </source>
</evidence>
<dbReference type="Proteomes" id="UP000028880">
    <property type="component" value="Unassembled WGS sequence"/>
</dbReference>
<dbReference type="EMBL" id="HG964446">
    <property type="protein sequence ID" value="CDO90156.1"/>
    <property type="molecule type" value="Genomic_DNA"/>
</dbReference>
<dbReference type="SUPFAM" id="SSF51679">
    <property type="entry name" value="Bacterial luciferase-like"/>
    <property type="match status" value="1"/>
</dbReference>
<organism evidence="3">
    <name type="scientific">Mycobacterium triplex</name>
    <dbReference type="NCBI Taxonomy" id="47839"/>
    <lineage>
        <taxon>Bacteria</taxon>
        <taxon>Bacillati</taxon>
        <taxon>Actinomycetota</taxon>
        <taxon>Actinomycetes</taxon>
        <taxon>Mycobacteriales</taxon>
        <taxon>Mycobacteriaceae</taxon>
        <taxon>Mycobacterium</taxon>
        <taxon>Mycobacterium simiae complex</taxon>
    </lineage>
</organism>
<proteinExistence type="predicted"/>
<dbReference type="InterPro" id="IPR036661">
    <property type="entry name" value="Luciferase-like_sf"/>
</dbReference>
<dbReference type="OrthoDB" id="5723777at2"/>
<dbReference type="eggNOG" id="COG2141">
    <property type="taxonomic scope" value="Bacteria"/>
</dbReference>
<evidence type="ECO:0000313" key="5">
    <source>
        <dbReference type="Proteomes" id="UP000193710"/>
    </source>
</evidence>
<gene>
    <name evidence="4" type="ORF">AWC29_27055</name>
    <name evidence="3" type="ORF">BN973_04549</name>
</gene>
<keyword evidence="5" id="KW-1185">Reference proteome</keyword>
<reference evidence="3" key="1">
    <citation type="journal article" date="2014" name="Genome Announc.">
        <title>Draft Genome Sequence of Mycobacterium triplex DSM 44626.</title>
        <authorList>
            <person name="Sassi M."/>
            <person name="Croce O."/>
            <person name="Robert C."/>
            <person name="Raoult D."/>
            <person name="Drancourt M."/>
        </authorList>
    </citation>
    <scope>NUCLEOTIDE SEQUENCE [LARGE SCALE GENOMIC DNA]</scope>
    <source>
        <strain evidence="3">DSM 44626</strain>
    </source>
</reference>
<feature type="domain" description="Luciferase-like" evidence="2">
    <location>
        <begin position="26"/>
        <end position="335"/>
    </location>
</feature>
<dbReference type="NCBIfam" id="TIGR03857">
    <property type="entry name" value="F420_MSMEG_2249"/>
    <property type="match status" value="1"/>
</dbReference>
<accession>A0A024K2M5</accession>
<dbReference type="Proteomes" id="UP000193710">
    <property type="component" value="Unassembled WGS sequence"/>
</dbReference>
<evidence type="ECO:0000259" key="2">
    <source>
        <dbReference type="Pfam" id="PF00296"/>
    </source>
</evidence>
<dbReference type="AlphaFoldDB" id="A0A024K2M5"/>
<name>A0A024K2M5_9MYCO</name>
<protein>
    <submittedName>
        <fullName evidence="3">Luciferase family protein</fullName>
    </submittedName>
</protein>
<keyword evidence="1" id="KW-0560">Oxidoreductase</keyword>
<sequence>MTATPQSTVLESVQDMSAYIAGGRIKNSAEVIEQAVDAERIGYQRVWLSERYDLKEAGVLLGAIAAKTTRLQLATGALIPSSRPPILTAALGATLHSAFGPRLTLGLGRSMDAYISNAGLAPVSRAALVDYVDIYRRLWRGEVVSYDGPAGHYRGLHMADPYEGPPPQIWAVHFGGPKACRMSASPLFDGVYLQPFLTLEAVYNAVAWIRDECDRIGRDFATLRICLPLVSVLGLSDDEARLQMHARMVTYLGQPRMAEVYERLNGWDTAPARKVREHPMFRDDPDRIDHHFHRADLAEVARMVPDEWMYPTSLTGSVDECVATMAAYRQLGVDEISTYGTSPAQNAELVAAWRKHSRPDKDKEFVS</sequence>
<reference evidence="3" key="2">
    <citation type="submission" date="2014-04" db="EMBL/GenBank/DDBJ databases">
        <authorList>
            <person name="Urmite Genomes U."/>
        </authorList>
    </citation>
    <scope>NUCLEOTIDE SEQUENCE</scope>
    <source>
        <strain evidence="3">DSM 44626</strain>
    </source>
</reference>